<dbReference type="InterPro" id="IPR013324">
    <property type="entry name" value="RNA_pol_sigma_r3/r4-like"/>
</dbReference>
<gene>
    <name evidence="7" type="ORF">FXV77_20325</name>
</gene>
<dbReference type="PANTHER" id="PTHR43133">
    <property type="entry name" value="RNA POLYMERASE ECF-TYPE SIGMA FACTO"/>
    <property type="match status" value="1"/>
</dbReference>
<dbReference type="InterPro" id="IPR013325">
    <property type="entry name" value="RNA_pol_sigma_r2"/>
</dbReference>
<proteinExistence type="inferred from homology"/>
<dbReference type="RefSeq" id="WP_148921077.1">
    <property type="nucleotide sequence ID" value="NZ_VTAV01000022.1"/>
</dbReference>
<dbReference type="InterPro" id="IPR007627">
    <property type="entry name" value="RNA_pol_sigma70_r2"/>
</dbReference>
<dbReference type="InterPro" id="IPR039425">
    <property type="entry name" value="RNA_pol_sigma-70-like"/>
</dbReference>
<feature type="domain" description="RNA polymerase sigma factor 70 region 4 type 2" evidence="6">
    <location>
        <begin position="124"/>
        <end position="174"/>
    </location>
</feature>
<evidence type="ECO:0000256" key="2">
    <source>
        <dbReference type="ARBA" id="ARBA00023015"/>
    </source>
</evidence>
<keyword evidence="4" id="KW-0804">Transcription</keyword>
<keyword evidence="3" id="KW-0731">Sigma factor</keyword>
<reference evidence="7 8" key="1">
    <citation type="submission" date="2019-08" db="EMBL/GenBank/DDBJ databases">
        <title>Phlebobacter frassis gen. nov. sp. nov., a new member of family Sphingobacteriaceae isolated from sand fly rearing media.</title>
        <authorList>
            <person name="Kakumanu M.L."/>
            <person name="Marayati B.F."/>
            <person name="Wada-Katsumata A."/>
            <person name="Wasserberg G."/>
            <person name="Schal C."/>
            <person name="Apperson C.S."/>
            <person name="Ponnusamy L."/>
        </authorList>
    </citation>
    <scope>NUCLEOTIDE SEQUENCE [LARGE SCALE GENOMIC DNA]</scope>
    <source>
        <strain evidence="7 8">SSI9</strain>
    </source>
</reference>
<dbReference type="NCBIfam" id="TIGR02937">
    <property type="entry name" value="sigma70-ECF"/>
    <property type="match status" value="1"/>
</dbReference>
<dbReference type="Proteomes" id="UP000322362">
    <property type="component" value="Unassembled WGS sequence"/>
</dbReference>
<comment type="caution">
    <text evidence="7">The sequence shown here is derived from an EMBL/GenBank/DDBJ whole genome shotgun (WGS) entry which is preliminary data.</text>
</comment>
<evidence type="ECO:0000256" key="3">
    <source>
        <dbReference type="ARBA" id="ARBA00023082"/>
    </source>
</evidence>
<evidence type="ECO:0000313" key="8">
    <source>
        <dbReference type="Proteomes" id="UP000322362"/>
    </source>
</evidence>
<name>A0A5D4GSG4_9SPHI</name>
<dbReference type="SUPFAM" id="SSF88659">
    <property type="entry name" value="Sigma3 and sigma4 domains of RNA polymerase sigma factors"/>
    <property type="match status" value="1"/>
</dbReference>
<dbReference type="GO" id="GO:0006352">
    <property type="term" value="P:DNA-templated transcription initiation"/>
    <property type="evidence" value="ECO:0007669"/>
    <property type="project" value="InterPro"/>
</dbReference>
<dbReference type="EMBL" id="VTAV01000022">
    <property type="protein sequence ID" value="TYR31781.1"/>
    <property type="molecule type" value="Genomic_DNA"/>
</dbReference>
<dbReference type="AlphaFoldDB" id="A0A5D4GSG4"/>
<evidence type="ECO:0000313" key="7">
    <source>
        <dbReference type="EMBL" id="TYR31781.1"/>
    </source>
</evidence>
<keyword evidence="2" id="KW-0805">Transcription regulation</keyword>
<dbReference type="CDD" id="cd06171">
    <property type="entry name" value="Sigma70_r4"/>
    <property type="match status" value="1"/>
</dbReference>
<dbReference type="InterPro" id="IPR013249">
    <property type="entry name" value="RNA_pol_sigma70_r4_t2"/>
</dbReference>
<dbReference type="InterPro" id="IPR036388">
    <property type="entry name" value="WH-like_DNA-bd_sf"/>
</dbReference>
<feature type="domain" description="RNA polymerase sigma-70 region 2" evidence="5">
    <location>
        <begin position="25"/>
        <end position="89"/>
    </location>
</feature>
<protein>
    <submittedName>
        <fullName evidence="7">Sigma-70 family RNA polymerase sigma factor</fullName>
    </submittedName>
</protein>
<evidence type="ECO:0000256" key="1">
    <source>
        <dbReference type="ARBA" id="ARBA00010641"/>
    </source>
</evidence>
<sequence>MKDRPHTDLSSTPDKMHIPFEQVYYAYYRSLFFYTKQMIEDEADVHDLLSDTFLKYYDRQDQFTDIEQAKAFLFTTIRHAALNHIRHHKVRQDKGADIASSIYETSSKDHFFDKLVLTELMGLVTEEIEKLPAKQQAVFKLAYFEDRTTEEIAELLQIKHEAVYNNKKRALEKLQKIFKNKEFPIYLAFLKFFMG</sequence>
<comment type="similarity">
    <text evidence="1">Belongs to the sigma-70 factor family. ECF subfamily.</text>
</comment>
<dbReference type="Gene3D" id="1.10.1740.10">
    <property type="match status" value="1"/>
</dbReference>
<dbReference type="GO" id="GO:0016987">
    <property type="term" value="F:sigma factor activity"/>
    <property type="evidence" value="ECO:0007669"/>
    <property type="project" value="UniProtKB-KW"/>
</dbReference>
<accession>A0A5D4GSG4</accession>
<dbReference type="Gene3D" id="1.10.10.10">
    <property type="entry name" value="Winged helix-like DNA-binding domain superfamily/Winged helix DNA-binding domain"/>
    <property type="match status" value="1"/>
</dbReference>
<organism evidence="7 8">
    <name type="scientific">Sphingobacterium phlebotomi</name>
    <dbReference type="NCBI Taxonomy" id="2605433"/>
    <lineage>
        <taxon>Bacteria</taxon>
        <taxon>Pseudomonadati</taxon>
        <taxon>Bacteroidota</taxon>
        <taxon>Sphingobacteriia</taxon>
        <taxon>Sphingobacteriales</taxon>
        <taxon>Sphingobacteriaceae</taxon>
        <taxon>Sphingobacterium</taxon>
    </lineage>
</organism>
<dbReference type="SUPFAM" id="SSF88946">
    <property type="entry name" value="Sigma2 domain of RNA polymerase sigma factors"/>
    <property type="match status" value="1"/>
</dbReference>
<dbReference type="Pfam" id="PF04542">
    <property type="entry name" value="Sigma70_r2"/>
    <property type="match status" value="1"/>
</dbReference>
<keyword evidence="8" id="KW-1185">Reference proteome</keyword>
<dbReference type="PANTHER" id="PTHR43133:SF46">
    <property type="entry name" value="RNA POLYMERASE SIGMA-70 FACTOR ECF SUBFAMILY"/>
    <property type="match status" value="1"/>
</dbReference>
<evidence type="ECO:0000256" key="4">
    <source>
        <dbReference type="ARBA" id="ARBA00023163"/>
    </source>
</evidence>
<dbReference type="GO" id="GO:0003677">
    <property type="term" value="F:DNA binding"/>
    <property type="evidence" value="ECO:0007669"/>
    <property type="project" value="InterPro"/>
</dbReference>
<evidence type="ECO:0000259" key="6">
    <source>
        <dbReference type="Pfam" id="PF08281"/>
    </source>
</evidence>
<dbReference type="InterPro" id="IPR014284">
    <property type="entry name" value="RNA_pol_sigma-70_dom"/>
</dbReference>
<evidence type="ECO:0000259" key="5">
    <source>
        <dbReference type="Pfam" id="PF04542"/>
    </source>
</evidence>
<dbReference type="Pfam" id="PF08281">
    <property type="entry name" value="Sigma70_r4_2"/>
    <property type="match status" value="1"/>
</dbReference>